<dbReference type="KEGG" id="dpx:DAPPUDRAFT_113367"/>
<dbReference type="EMBL" id="GL732631">
    <property type="protein sequence ID" value="EFX69750.1"/>
    <property type="molecule type" value="Genomic_DNA"/>
</dbReference>
<accession>E9HEU6</accession>
<dbReference type="HOGENOM" id="CLU_060623_2_0_1"/>
<reference evidence="2 3" key="1">
    <citation type="journal article" date="2011" name="Science">
        <title>The ecoresponsive genome of Daphnia pulex.</title>
        <authorList>
            <person name="Colbourne J.K."/>
            <person name="Pfrender M.E."/>
            <person name="Gilbert D."/>
            <person name="Thomas W.K."/>
            <person name="Tucker A."/>
            <person name="Oakley T.H."/>
            <person name="Tokishita S."/>
            <person name="Aerts A."/>
            <person name="Arnold G.J."/>
            <person name="Basu M.K."/>
            <person name="Bauer D.J."/>
            <person name="Caceres C.E."/>
            <person name="Carmel L."/>
            <person name="Casola C."/>
            <person name="Choi J.H."/>
            <person name="Detter J.C."/>
            <person name="Dong Q."/>
            <person name="Dusheyko S."/>
            <person name="Eads B.D."/>
            <person name="Frohlich T."/>
            <person name="Geiler-Samerotte K.A."/>
            <person name="Gerlach D."/>
            <person name="Hatcher P."/>
            <person name="Jogdeo S."/>
            <person name="Krijgsveld J."/>
            <person name="Kriventseva E.V."/>
            <person name="Kultz D."/>
            <person name="Laforsch C."/>
            <person name="Lindquist E."/>
            <person name="Lopez J."/>
            <person name="Manak J.R."/>
            <person name="Muller J."/>
            <person name="Pangilinan J."/>
            <person name="Patwardhan R.P."/>
            <person name="Pitluck S."/>
            <person name="Pritham E.J."/>
            <person name="Rechtsteiner A."/>
            <person name="Rho M."/>
            <person name="Rogozin I.B."/>
            <person name="Sakarya O."/>
            <person name="Salamov A."/>
            <person name="Schaack S."/>
            <person name="Shapiro H."/>
            <person name="Shiga Y."/>
            <person name="Skalitzky C."/>
            <person name="Smith Z."/>
            <person name="Souvorov A."/>
            <person name="Sung W."/>
            <person name="Tang Z."/>
            <person name="Tsuchiya D."/>
            <person name="Tu H."/>
            <person name="Vos H."/>
            <person name="Wang M."/>
            <person name="Wolf Y.I."/>
            <person name="Yamagata H."/>
            <person name="Yamada T."/>
            <person name="Ye Y."/>
            <person name="Shaw J.R."/>
            <person name="Andrews J."/>
            <person name="Crease T.J."/>
            <person name="Tang H."/>
            <person name="Lucas S.M."/>
            <person name="Robertson H.M."/>
            <person name="Bork P."/>
            <person name="Koonin E.V."/>
            <person name="Zdobnov E.M."/>
            <person name="Grigoriev I.V."/>
            <person name="Lynch M."/>
            <person name="Boore J.L."/>
        </authorList>
    </citation>
    <scope>NUCLEOTIDE SEQUENCE [LARGE SCALE GENOMIC DNA]</scope>
</reference>
<name>E9HEU6_DAPPU</name>
<evidence type="ECO:0000256" key="1">
    <source>
        <dbReference type="SAM" id="MobiDB-lite"/>
    </source>
</evidence>
<dbReference type="InParanoid" id="E9HEU6"/>
<protein>
    <recommendedName>
        <fullName evidence="4">PiggyBac transposable element-derived protein 4 C-terminal zinc-ribbon domain-containing protein</fullName>
    </recommendedName>
</protein>
<evidence type="ECO:0000313" key="3">
    <source>
        <dbReference type="Proteomes" id="UP000000305"/>
    </source>
</evidence>
<dbReference type="AlphaFoldDB" id="E9HEU6"/>
<sequence>MNKDNKKKKNTNCKKSEAKSLSISKAVESSPLKLLRIKEEKERKDEREESFINSDTEKIYSQYDQEVPVAVEEQISEEDEQTAWTYDAEEEPVITKRSHFTVERIDLPPVWPTKRRKAMDDSLPSCSTSPKQIRSSAKEESTSVTVDHEVEAPRYFSGKKIGLRYATLKCRGPRTKEDEVTQEKFLKNESCMDLLQFKRRVTLGLLTYGLNSEKFQADQKGRSMPILHPMPTPGPKRRKSRLSVRDELRFSAVGLHLPIFDEKRGRCEWCQATTECKRESRPFSRCTQCKVFLCLSKKRNCFVEYHGGSLLQDDKDPLQAEEAVYSSGDFNHEVVDKDRLAIFTLSDESDFELDDCTR</sequence>
<dbReference type="PhylomeDB" id="E9HEU6"/>
<feature type="region of interest" description="Disordered" evidence="1">
    <location>
        <begin position="115"/>
        <end position="145"/>
    </location>
</feature>
<gene>
    <name evidence="2" type="ORF">DAPPUDRAFT_113367</name>
</gene>
<dbReference type="Proteomes" id="UP000000305">
    <property type="component" value="Unassembled WGS sequence"/>
</dbReference>
<dbReference type="eggNOG" id="ENOG502T0TW">
    <property type="taxonomic scope" value="Eukaryota"/>
</dbReference>
<feature type="region of interest" description="Disordered" evidence="1">
    <location>
        <begin position="1"/>
        <end position="24"/>
    </location>
</feature>
<feature type="compositionally biased region" description="Basic residues" evidence="1">
    <location>
        <begin position="1"/>
        <end position="12"/>
    </location>
</feature>
<feature type="compositionally biased region" description="Basic and acidic residues" evidence="1">
    <location>
        <begin position="136"/>
        <end position="145"/>
    </location>
</feature>
<evidence type="ECO:0008006" key="4">
    <source>
        <dbReference type="Google" id="ProtNLM"/>
    </source>
</evidence>
<evidence type="ECO:0000313" key="2">
    <source>
        <dbReference type="EMBL" id="EFX69750.1"/>
    </source>
</evidence>
<proteinExistence type="predicted"/>
<keyword evidence="3" id="KW-1185">Reference proteome</keyword>
<dbReference type="OrthoDB" id="6369221at2759"/>
<organism evidence="2 3">
    <name type="scientific">Daphnia pulex</name>
    <name type="common">Water flea</name>
    <dbReference type="NCBI Taxonomy" id="6669"/>
    <lineage>
        <taxon>Eukaryota</taxon>
        <taxon>Metazoa</taxon>
        <taxon>Ecdysozoa</taxon>
        <taxon>Arthropoda</taxon>
        <taxon>Crustacea</taxon>
        <taxon>Branchiopoda</taxon>
        <taxon>Diplostraca</taxon>
        <taxon>Cladocera</taxon>
        <taxon>Anomopoda</taxon>
        <taxon>Daphniidae</taxon>
        <taxon>Daphnia</taxon>
    </lineage>
</organism>
<feature type="compositionally biased region" description="Polar residues" evidence="1">
    <location>
        <begin position="124"/>
        <end position="135"/>
    </location>
</feature>